<evidence type="ECO:0000256" key="3">
    <source>
        <dbReference type="ARBA" id="ARBA00022989"/>
    </source>
</evidence>
<dbReference type="InterPro" id="IPR011701">
    <property type="entry name" value="MFS"/>
</dbReference>
<dbReference type="AlphaFoldDB" id="A0A9P6B3Z0"/>
<comment type="caution">
    <text evidence="7">The sequence shown here is derived from an EMBL/GenBank/DDBJ whole genome shotgun (WGS) entry which is preliminary data.</text>
</comment>
<dbReference type="Pfam" id="PF07690">
    <property type="entry name" value="MFS_1"/>
    <property type="match status" value="1"/>
</dbReference>
<proteinExistence type="predicted"/>
<keyword evidence="2 5" id="KW-0812">Transmembrane</keyword>
<protein>
    <recommendedName>
        <fullName evidence="6">Major facilitator superfamily (MFS) profile domain-containing protein</fullName>
    </recommendedName>
</protein>
<evidence type="ECO:0000256" key="4">
    <source>
        <dbReference type="ARBA" id="ARBA00023136"/>
    </source>
</evidence>
<evidence type="ECO:0000256" key="1">
    <source>
        <dbReference type="ARBA" id="ARBA00004141"/>
    </source>
</evidence>
<dbReference type="Gene3D" id="1.20.1720.10">
    <property type="entry name" value="Multidrug resistance protein D"/>
    <property type="match status" value="1"/>
</dbReference>
<keyword evidence="8" id="KW-1185">Reference proteome</keyword>
<dbReference type="GO" id="GO:0022857">
    <property type="term" value="F:transmembrane transporter activity"/>
    <property type="evidence" value="ECO:0007669"/>
    <property type="project" value="InterPro"/>
</dbReference>
<evidence type="ECO:0000313" key="7">
    <source>
        <dbReference type="EMBL" id="KAF9517241.1"/>
    </source>
</evidence>
<organism evidence="7 8">
    <name type="scientific">Hydnum rufescens UP504</name>
    <dbReference type="NCBI Taxonomy" id="1448309"/>
    <lineage>
        <taxon>Eukaryota</taxon>
        <taxon>Fungi</taxon>
        <taxon>Dikarya</taxon>
        <taxon>Basidiomycota</taxon>
        <taxon>Agaricomycotina</taxon>
        <taxon>Agaricomycetes</taxon>
        <taxon>Cantharellales</taxon>
        <taxon>Hydnaceae</taxon>
        <taxon>Hydnum</taxon>
    </lineage>
</organism>
<accession>A0A9P6B3Z0</accession>
<feature type="transmembrane region" description="Helical" evidence="5">
    <location>
        <begin position="252"/>
        <end position="270"/>
    </location>
</feature>
<feature type="transmembrane region" description="Helical" evidence="5">
    <location>
        <begin position="580"/>
        <end position="599"/>
    </location>
</feature>
<dbReference type="PANTHER" id="PTHR23502">
    <property type="entry name" value="MAJOR FACILITATOR SUPERFAMILY"/>
    <property type="match status" value="1"/>
</dbReference>
<feature type="transmembrane region" description="Helical" evidence="5">
    <location>
        <begin position="406"/>
        <end position="431"/>
    </location>
</feature>
<dbReference type="InterPro" id="IPR036259">
    <property type="entry name" value="MFS_trans_sf"/>
</dbReference>
<dbReference type="Gene3D" id="1.20.1250.20">
    <property type="entry name" value="MFS general substrate transporter like domains"/>
    <property type="match status" value="1"/>
</dbReference>
<dbReference type="SUPFAM" id="SSF103473">
    <property type="entry name" value="MFS general substrate transporter"/>
    <property type="match status" value="1"/>
</dbReference>
<feature type="transmembrane region" description="Helical" evidence="5">
    <location>
        <begin position="94"/>
        <end position="114"/>
    </location>
</feature>
<evidence type="ECO:0000256" key="5">
    <source>
        <dbReference type="SAM" id="Phobius"/>
    </source>
</evidence>
<sequence>MVASTPGTPASSIPVPVHVRSQLVVPINSPVSSNGAILAPALQSSVPIHDIHGPAPSPTSPETVFSPTSTVRGIDIEHVAVENDPRLWPRHQKYITLAVISFAAIAPTLAINIYNPSFHQISEQLHATSADISLSLSLFILVQGNAPLFWAAVSEIKGRKLVYIVSLSIFGIGSVIAALSRSISLLICMRVLQAAGSSSVLAIGGGTLADMYDPHQRGTVMGIYYSSPLLGPAIGPIIGGILTSAFDWRSTFWFLVIFAGISILSFFLFLKDTWRPERSVAYQNALKRITETKAASLQQNITPDIARTQSLDVEKASIGPSTNDYAFEPPASPSSFGHGWSHPGTPVKNSKNRLCSIFTFPSACVSAHDHQKPTNAPVLAVPLKLSMRDVDILGGPWQVVRQRSNIVILFASALLFGFQYGICYTCARTFAGAPYNYPPIIVGLILLSFGIGNVMGSLLGGRWSDRTLRKSREKNHGVTTPEMRLRSTLVVMGLLPPCVLAYAWMCQMKVHVAGPVVMLFFAGFSAIWIYSSTLTYIVDANTGRSSTAIATNSSFRGLAGFIAAEISAPLQDSVGDGGLYSIWAGLIVFLELLIVLVMIKGATWRREHERRTEQTQMRKEQTQT</sequence>
<dbReference type="PROSITE" id="PS50850">
    <property type="entry name" value="MFS"/>
    <property type="match status" value="1"/>
</dbReference>
<gene>
    <name evidence="7" type="ORF">BS47DRAFT_1339996</name>
</gene>
<dbReference type="PANTHER" id="PTHR23502:SF5">
    <property type="entry name" value="QUINIDINE RESISTANCE PROTEIN 3"/>
    <property type="match status" value="1"/>
</dbReference>
<dbReference type="OrthoDB" id="2585655at2759"/>
<feature type="transmembrane region" description="Helical" evidence="5">
    <location>
        <begin position="191"/>
        <end position="211"/>
    </location>
</feature>
<feature type="domain" description="Major facilitator superfamily (MFS) profile" evidence="6">
    <location>
        <begin position="96"/>
        <end position="603"/>
    </location>
</feature>
<dbReference type="InterPro" id="IPR020846">
    <property type="entry name" value="MFS_dom"/>
</dbReference>
<feature type="transmembrane region" description="Helical" evidence="5">
    <location>
        <begin position="161"/>
        <end position="179"/>
    </location>
</feature>
<dbReference type="Proteomes" id="UP000886523">
    <property type="component" value="Unassembled WGS sequence"/>
</dbReference>
<keyword evidence="4 5" id="KW-0472">Membrane</keyword>
<name>A0A9P6B3Z0_9AGAM</name>
<feature type="transmembrane region" description="Helical" evidence="5">
    <location>
        <begin position="134"/>
        <end position="154"/>
    </location>
</feature>
<evidence type="ECO:0000313" key="8">
    <source>
        <dbReference type="Proteomes" id="UP000886523"/>
    </source>
</evidence>
<comment type="subcellular location">
    <subcellularLocation>
        <location evidence="1">Membrane</location>
        <topology evidence="1">Multi-pass membrane protein</topology>
    </subcellularLocation>
</comment>
<feature type="transmembrane region" description="Helical" evidence="5">
    <location>
        <begin position="437"/>
        <end position="464"/>
    </location>
</feature>
<dbReference type="GO" id="GO:0005886">
    <property type="term" value="C:plasma membrane"/>
    <property type="evidence" value="ECO:0007669"/>
    <property type="project" value="TreeGrafter"/>
</dbReference>
<feature type="transmembrane region" description="Helical" evidence="5">
    <location>
        <begin position="485"/>
        <end position="505"/>
    </location>
</feature>
<evidence type="ECO:0000256" key="2">
    <source>
        <dbReference type="ARBA" id="ARBA00022692"/>
    </source>
</evidence>
<evidence type="ECO:0000259" key="6">
    <source>
        <dbReference type="PROSITE" id="PS50850"/>
    </source>
</evidence>
<feature type="transmembrane region" description="Helical" evidence="5">
    <location>
        <begin position="517"/>
        <end position="537"/>
    </location>
</feature>
<keyword evidence="3 5" id="KW-1133">Transmembrane helix</keyword>
<feature type="transmembrane region" description="Helical" evidence="5">
    <location>
        <begin position="549"/>
        <end position="568"/>
    </location>
</feature>
<dbReference type="EMBL" id="MU128933">
    <property type="protein sequence ID" value="KAF9517241.1"/>
    <property type="molecule type" value="Genomic_DNA"/>
</dbReference>
<reference evidence="7" key="1">
    <citation type="journal article" date="2020" name="Nat. Commun.">
        <title>Large-scale genome sequencing of mycorrhizal fungi provides insights into the early evolution of symbiotic traits.</title>
        <authorList>
            <person name="Miyauchi S."/>
            <person name="Kiss E."/>
            <person name="Kuo A."/>
            <person name="Drula E."/>
            <person name="Kohler A."/>
            <person name="Sanchez-Garcia M."/>
            <person name="Morin E."/>
            <person name="Andreopoulos B."/>
            <person name="Barry K.W."/>
            <person name="Bonito G."/>
            <person name="Buee M."/>
            <person name="Carver A."/>
            <person name="Chen C."/>
            <person name="Cichocki N."/>
            <person name="Clum A."/>
            <person name="Culley D."/>
            <person name="Crous P.W."/>
            <person name="Fauchery L."/>
            <person name="Girlanda M."/>
            <person name="Hayes R.D."/>
            <person name="Keri Z."/>
            <person name="LaButti K."/>
            <person name="Lipzen A."/>
            <person name="Lombard V."/>
            <person name="Magnuson J."/>
            <person name="Maillard F."/>
            <person name="Murat C."/>
            <person name="Nolan M."/>
            <person name="Ohm R.A."/>
            <person name="Pangilinan J."/>
            <person name="Pereira M.F."/>
            <person name="Perotto S."/>
            <person name="Peter M."/>
            <person name="Pfister S."/>
            <person name="Riley R."/>
            <person name="Sitrit Y."/>
            <person name="Stielow J.B."/>
            <person name="Szollosi G."/>
            <person name="Zifcakova L."/>
            <person name="Stursova M."/>
            <person name="Spatafora J.W."/>
            <person name="Tedersoo L."/>
            <person name="Vaario L.M."/>
            <person name="Yamada A."/>
            <person name="Yan M."/>
            <person name="Wang P."/>
            <person name="Xu J."/>
            <person name="Bruns T."/>
            <person name="Baldrian P."/>
            <person name="Vilgalys R."/>
            <person name="Dunand C."/>
            <person name="Henrissat B."/>
            <person name="Grigoriev I.V."/>
            <person name="Hibbett D."/>
            <person name="Nagy L.G."/>
            <person name="Martin F.M."/>
        </authorList>
    </citation>
    <scope>NUCLEOTIDE SEQUENCE</scope>
    <source>
        <strain evidence="7">UP504</strain>
    </source>
</reference>
<feature type="transmembrane region" description="Helical" evidence="5">
    <location>
        <begin position="223"/>
        <end position="246"/>
    </location>
</feature>